<dbReference type="GeneID" id="59344541"/>
<proteinExistence type="predicted"/>
<comment type="caution">
    <text evidence="1">The sequence shown here is derived from an EMBL/GenBank/DDBJ whole genome shotgun (WGS) entry which is preliminary data.</text>
</comment>
<dbReference type="Proteomes" id="UP000636479">
    <property type="component" value="Unassembled WGS sequence"/>
</dbReference>
<gene>
    <name evidence="1" type="ORF">MIND_00523800</name>
</gene>
<dbReference type="AlphaFoldDB" id="A0A8H6SXW0"/>
<name>A0A8H6SXW0_9AGAR</name>
<evidence type="ECO:0000313" key="2">
    <source>
        <dbReference type="Proteomes" id="UP000636479"/>
    </source>
</evidence>
<reference evidence="1" key="1">
    <citation type="submission" date="2020-05" db="EMBL/GenBank/DDBJ databases">
        <title>Mycena genomes resolve the evolution of fungal bioluminescence.</title>
        <authorList>
            <person name="Tsai I.J."/>
        </authorList>
    </citation>
    <scope>NUCLEOTIDE SEQUENCE</scope>
    <source>
        <strain evidence="1">171206Taipei</strain>
    </source>
</reference>
<protein>
    <submittedName>
        <fullName evidence="1">Uncharacterized protein</fullName>
    </submittedName>
</protein>
<organism evidence="1 2">
    <name type="scientific">Mycena indigotica</name>
    <dbReference type="NCBI Taxonomy" id="2126181"/>
    <lineage>
        <taxon>Eukaryota</taxon>
        <taxon>Fungi</taxon>
        <taxon>Dikarya</taxon>
        <taxon>Basidiomycota</taxon>
        <taxon>Agaricomycotina</taxon>
        <taxon>Agaricomycetes</taxon>
        <taxon>Agaricomycetidae</taxon>
        <taxon>Agaricales</taxon>
        <taxon>Marasmiineae</taxon>
        <taxon>Mycenaceae</taxon>
        <taxon>Mycena</taxon>
    </lineage>
</organism>
<evidence type="ECO:0000313" key="1">
    <source>
        <dbReference type="EMBL" id="KAF7307298.1"/>
    </source>
</evidence>
<keyword evidence="2" id="KW-1185">Reference proteome</keyword>
<dbReference type="EMBL" id="JACAZF010000004">
    <property type="protein sequence ID" value="KAF7307298.1"/>
    <property type="molecule type" value="Genomic_DNA"/>
</dbReference>
<dbReference type="RefSeq" id="XP_037222317.1">
    <property type="nucleotide sequence ID" value="XM_037362025.1"/>
</dbReference>
<accession>A0A8H6SXW0</accession>
<sequence length="325" mass="35636">MSLEGSSESTQAGGTSLLVVGSLGIVTVLSRVVTHRTISSYLNRRHWSKTSALGIWTTVLRAASTSINASSLDRHGRGSGFHTLVVPQGSISRKRDPHFAVNARSTISSNGDSEACDAVADFGMVYNHVTNTVVDWGVLIRQCRPVTETMPLVLVENIRAPTRVNHAANEAIQFFVIDVATAPAWGINWHANKGLLSSPQPGFQDSMIIIVMYGRWWRWCELENSTDEKLAFIDNLAARHGLQPCQWGDNAATGWRSGGTRIRVFSPTAYSQWNMNIEFFDNQAVPRIGSWSKVLDLGTHESHVHLSAIESKVNAITHTTDASTV</sequence>